<dbReference type="CDD" id="cd07067">
    <property type="entry name" value="HP_PGM_like"/>
    <property type="match status" value="1"/>
</dbReference>
<dbReference type="GO" id="GO:0101006">
    <property type="term" value="F:protein histidine phosphatase activity"/>
    <property type="evidence" value="ECO:0007669"/>
    <property type="project" value="InterPro"/>
</dbReference>
<reference evidence="1 2" key="1">
    <citation type="submission" date="2020-08" db="EMBL/GenBank/DDBJ databases">
        <title>Bridging the membrane lipid divide: bacteria of the FCB group superphylum have the potential to synthesize archaeal ether lipids.</title>
        <authorList>
            <person name="Villanueva L."/>
            <person name="Von Meijenfeldt F.A.B."/>
            <person name="Westbye A.B."/>
            <person name="Yadav S."/>
            <person name="Hopmans E.C."/>
            <person name="Dutilh B.E."/>
            <person name="Sinninghe Damste J.S."/>
        </authorList>
    </citation>
    <scope>NUCLEOTIDE SEQUENCE [LARGE SCALE GENOMIC DNA]</scope>
    <source>
        <strain evidence="1">NIOZ-UU82</strain>
    </source>
</reference>
<gene>
    <name evidence="1" type="primary">sixA</name>
    <name evidence="1" type="ORF">H8E80_05465</name>
</gene>
<dbReference type="InterPro" id="IPR029033">
    <property type="entry name" value="His_PPase_superfam"/>
</dbReference>
<sequence>MALFLVQHGKSLPKDKDPEKGLSDEGIIDVKRITDAAKKYGVNISCIKHSGKKRAWQTADIFASALQPELGVQKISGINPLDDVASFADNISSGEDLMLVGHLPFMEKLVSFLITGSIAKPVIKFQNGGIVCLDEDMDIHCWVIKWTLMPAIR</sequence>
<dbReference type="InterPro" id="IPR004449">
    <property type="entry name" value="SixA"/>
</dbReference>
<protein>
    <submittedName>
        <fullName evidence="1">Phosphohistidine phosphatase SixA</fullName>
    </submittedName>
</protein>
<evidence type="ECO:0000313" key="1">
    <source>
        <dbReference type="EMBL" id="MBC8199478.1"/>
    </source>
</evidence>
<dbReference type="Gene3D" id="3.40.50.1240">
    <property type="entry name" value="Phosphoglycerate mutase-like"/>
    <property type="match status" value="1"/>
</dbReference>
<organism evidence="1 2">
    <name type="scientific">Candidatus Desulfaltia bathyphila</name>
    <dbReference type="NCBI Taxonomy" id="2841697"/>
    <lineage>
        <taxon>Bacteria</taxon>
        <taxon>Pseudomonadati</taxon>
        <taxon>Thermodesulfobacteriota</taxon>
        <taxon>Desulfobacteria</taxon>
        <taxon>Desulfobacterales</taxon>
        <taxon>Desulfobacterales incertae sedis</taxon>
        <taxon>Candidatus Desulfaltia</taxon>
    </lineage>
</organism>
<dbReference type="Proteomes" id="UP000603545">
    <property type="component" value="Unassembled WGS sequence"/>
</dbReference>
<proteinExistence type="predicted"/>
<name>A0A8J6N551_9BACT</name>
<dbReference type="NCBIfam" id="TIGR00249">
    <property type="entry name" value="sixA"/>
    <property type="match status" value="1"/>
</dbReference>
<dbReference type="EMBL" id="JACNLL010000054">
    <property type="protein sequence ID" value="MBC8199478.1"/>
    <property type="molecule type" value="Genomic_DNA"/>
</dbReference>
<comment type="caution">
    <text evidence="1">The sequence shown here is derived from an EMBL/GenBank/DDBJ whole genome shotgun (WGS) entry which is preliminary data.</text>
</comment>
<dbReference type="AlphaFoldDB" id="A0A8J6N551"/>
<dbReference type="GO" id="GO:0005737">
    <property type="term" value="C:cytoplasm"/>
    <property type="evidence" value="ECO:0007669"/>
    <property type="project" value="InterPro"/>
</dbReference>
<dbReference type="InterPro" id="IPR013078">
    <property type="entry name" value="His_Pase_superF_clade-1"/>
</dbReference>
<evidence type="ECO:0000313" key="2">
    <source>
        <dbReference type="Proteomes" id="UP000603545"/>
    </source>
</evidence>
<accession>A0A8J6N551</accession>
<dbReference type="SUPFAM" id="SSF53254">
    <property type="entry name" value="Phosphoglycerate mutase-like"/>
    <property type="match status" value="1"/>
</dbReference>